<evidence type="ECO:0000313" key="14">
    <source>
        <dbReference type="EMBL" id="VAW07307.1"/>
    </source>
</evidence>
<evidence type="ECO:0000256" key="12">
    <source>
        <dbReference type="ARBA" id="ARBA00023295"/>
    </source>
</evidence>
<dbReference type="GO" id="GO:0003677">
    <property type="term" value="F:DNA binding"/>
    <property type="evidence" value="ECO:0007669"/>
    <property type="project" value="UniProtKB-KW"/>
</dbReference>
<dbReference type="Pfam" id="PF00633">
    <property type="entry name" value="HHH"/>
    <property type="match status" value="1"/>
</dbReference>
<evidence type="ECO:0000256" key="9">
    <source>
        <dbReference type="ARBA" id="ARBA00023125"/>
    </source>
</evidence>
<organism evidence="14">
    <name type="scientific">hydrothermal vent metagenome</name>
    <dbReference type="NCBI Taxonomy" id="652676"/>
    <lineage>
        <taxon>unclassified sequences</taxon>
        <taxon>metagenomes</taxon>
        <taxon>ecological metagenomes</taxon>
    </lineage>
</organism>
<keyword evidence="3" id="KW-0004">4Fe-4S</keyword>
<dbReference type="InterPro" id="IPR011257">
    <property type="entry name" value="DNA_glycosylase"/>
</dbReference>
<evidence type="ECO:0000256" key="6">
    <source>
        <dbReference type="ARBA" id="ARBA00022801"/>
    </source>
</evidence>
<keyword evidence="14" id="KW-0540">Nuclease</keyword>
<keyword evidence="10" id="KW-0234">DNA repair</keyword>
<evidence type="ECO:0000256" key="3">
    <source>
        <dbReference type="ARBA" id="ARBA00022485"/>
    </source>
</evidence>
<dbReference type="PANTHER" id="PTHR10359">
    <property type="entry name" value="A/G-SPECIFIC ADENINE GLYCOSYLASE/ENDONUCLEASE III"/>
    <property type="match status" value="1"/>
</dbReference>
<dbReference type="PANTHER" id="PTHR10359:SF18">
    <property type="entry name" value="ENDONUCLEASE III"/>
    <property type="match status" value="1"/>
</dbReference>
<dbReference type="Gene3D" id="1.10.1670.10">
    <property type="entry name" value="Helix-hairpin-Helix base-excision DNA repair enzymes (C-terminal)"/>
    <property type="match status" value="1"/>
</dbReference>
<dbReference type="Pfam" id="PF00730">
    <property type="entry name" value="HhH-GPD"/>
    <property type="match status" value="1"/>
</dbReference>
<evidence type="ECO:0000256" key="10">
    <source>
        <dbReference type="ARBA" id="ARBA00023204"/>
    </source>
</evidence>
<keyword evidence="12" id="KW-0326">Glycosidase</keyword>
<keyword evidence="8" id="KW-0411">Iron-sulfur</keyword>
<dbReference type="EC" id="4.2.99.18" evidence="14"/>
<dbReference type="NCBIfam" id="TIGR01083">
    <property type="entry name" value="nth"/>
    <property type="match status" value="1"/>
</dbReference>
<dbReference type="GO" id="GO:0140078">
    <property type="term" value="F:class I DNA-(apurinic or apyrimidinic site) endonuclease activity"/>
    <property type="evidence" value="ECO:0007669"/>
    <property type="project" value="UniProtKB-EC"/>
</dbReference>
<keyword evidence="9" id="KW-0238">DNA-binding</keyword>
<dbReference type="PROSITE" id="PS01155">
    <property type="entry name" value="ENDONUCLEASE_III_2"/>
    <property type="match status" value="1"/>
</dbReference>
<dbReference type="Pfam" id="PF10576">
    <property type="entry name" value="EndIII_4Fe-2S"/>
    <property type="match status" value="1"/>
</dbReference>
<dbReference type="CDD" id="cd00056">
    <property type="entry name" value="ENDO3c"/>
    <property type="match status" value="1"/>
</dbReference>
<dbReference type="InterPro" id="IPR003265">
    <property type="entry name" value="HhH-GPD_domain"/>
</dbReference>
<dbReference type="InterPro" id="IPR003651">
    <property type="entry name" value="Endonuclease3_FeS-loop_motif"/>
</dbReference>
<dbReference type="GO" id="GO:0006285">
    <property type="term" value="P:base-excision repair, AP site formation"/>
    <property type="evidence" value="ECO:0007669"/>
    <property type="project" value="TreeGrafter"/>
</dbReference>
<evidence type="ECO:0000256" key="11">
    <source>
        <dbReference type="ARBA" id="ARBA00023239"/>
    </source>
</evidence>
<feature type="domain" description="HhH-GPD" evidence="13">
    <location>
        <begin position="52"/>
        <end position="199"/>
    </location>
</feature>
<sequence length="227" mass="25429">MAKRTPSKPPTPSRDDQAFARDVLDRLTARYPEMDTALEYDDAWQLLVATVLSAQTTDANVNSVVPALFERYPKPEDLAAADPEEVEKIIYSTGYYRAKTRNIIALAQDLDRCFDGEVPRDLDALITLPGVGRKTASVVLAEVWGDPAIAVDTHVKRVSNRLGVTHSSDPKKIEFELKALYPQEDWAGISMRMIQFGRDICNARTPRCWECPLADLCRYEDKTGRPG</sequence>
<name>A0A3B0T1Q4_9ZZZZ</name>
<dbReference type="InterPro" id="IPR000445">
    <property type="entry name" value="HhH_motif"/>
</dbReference>
<reference evidence="14" key="1">
    <citation type="submission" date="2018-06" db="EMBL/GenBank/DDBJ databases">
        <authorList>
            <person name="Zhirakovskaya E."/>
        </authorList>
    </citation>
    <scope>NUCLEOTIDE SEQUENCE</scope>
</reference>
<dbReference type="InterPro" id="IPR023170">
    <property type="entry name" value="HhH_base_excis_C"/>
</dbReference>
<keyword evidence="6" id="KW-0378">Hydrolase</keyword>
<proteinExistence type="inferred from homology"/>
<dbReference type="GO" id="GO:0046872">
    <property type="term" value="F:metal ion binding"/>
    <property type="evidence" value="ECO:0007669"/>
    <property type="project" value="UniProtKB-KW"/>
</dbReference>
<accession>A0A3B0T1Q4</accession>
<keyword evidence="14" id="KW-0255">Endonuclease</keyword>
<dbReference type="FunFam" id="1.10.1670.10:FF:000001">
    <property type="entry name" value="Endonuclease III"/>
    <property type="match status" value="1"/>
</dbReference>
<dbReference type="HAMAP" id="MF_00942">
    <property type="entry name" value="Nth"/>
    <property type="match status" value="1"/>
</dbReference>
<keyword evidence="11 14" id="KW-0456">Lyase</keyword>
<evidence type="ECO:0000256" key="5">
    <source>
        <dbReference type="ARBA" id="ARBA00022763"/>
    </source>
</evidence>
<dbReference type="InterPro" id="IPR005759">
    <property type="entry name" value="Nth"/>
</dbReference>
<keyword evidence="5" id="KW-0227">DNA damage</keyword>
<keyword evidence="7" id="KW-0408">Iron</keyword>
<dbReference type="SMART" id="SM00525">
    <property type="entry name" value="FES"/>
    <property type="match status" value="1"/>
</dbReference>
<dbReference type="SMART" id="SM00478">
    <property type="entry name" value="ENDO3c"/>
    <property type="match status" value="1"/>
</dbReference>
<evidence type="ECO:0000259" key="13">
    <source>
        <dbReference type="SMART" id="SM00478"/>
    </source>
</evidence>
<evidence type="ECO:0000256" key="2">
    <source>
        <dbReference type="ARBA" id="ARBA00008343"/>
    </source>
</evidence>
<dbReference type="GO" id="GO:0051539">
    <property type="term" value="F:4 iron, 4 sulfur cluster binding"/>
    <property type="evidence" value="ECO:0007669"/>
    <property type="project" value="UniProtKB-KW"/>
</dbReference>
<dbReference type="AlphaFoldDB" id="A0A3B0T1Q4"/>
<keyword evidence="4" id="KW-0479">Metal-binding</keyword>
<evidence type="ECO:0000256" key="4">
    <source>
        <dbReference type="ARBA" id="ARBA00022723"/>
    </source>
</evidence>
<evidence type="ECO:0000256" key="8">
    <source>
        <dbReference type="ARBA" id="ARBA00023014"/>
    </source>
</evidence>
<comment type="similarity">
    <text evidence="2">Belongs to the Nth/MutY family.</text>
</comment>
<comment type="cofactor">
    <cofactor evidence="1">
        <name>[4Fe-4S] cluster</name>
        <dbReference type="ChEBI" id="CHEBI:49883"/>
    </cofactor>
</comment>
<protein>
    <submittedName>
        <fullName evidence="14">Endonuclease III</fullName>
        <ecNumber evidence="14">4.2.99.18</ecNumber>
    </submittedName>
</protein>
<dbReference type="EMBL" id="UOEI01000520">
    <property type="protein sequence ID" value="VAW07307.1"/>
    <property type="molecule type" value="Genomic_DNA"/>
</dbReference>
<dbReference type="InterPro" id="IPR004036">
    <property type="entry name" value="Endonuclease-III-like_CS2"/>
</dbReference>
<evidence type="ECO:0000256" key="7">
    <source>
        <dbReference type="ARBA" id="ARBA00023004"/>
    </source>
</evidence>
<evidence type="ECO:0000256" key="1">
    <source>
        <dbReference type="ARBA" id="ARBA00001966"/>
    </source>
</evidence>
<dbReference type="PIRSF" id="PIRSF001435">
    <property type="entry name" value="Nth"/>
    <property type="match status" value="1"/>
</dbReference>
<dbReference type="Gene3D" id="1.10.340.30">
    <property type="entry name" value="Hypothetical protein, domain 2"/>
    <property type="match status" value="1"/>
</dbReference>
<dbReference type="GO" id="GO:0019104">
    <property type="term" value="F:DNA N-glycosylase activity"/>
    <property type="evidence" value="ECO:0007669"/>
    <property type="project" value="TreeGrafter"/>
</dbReference>
<dbReference type="FunFam" id="1.10.340.30:FF:000001">
    <property type="entry name" value="Endonuclease III"/>
    <property type="match status" value="1"/>
</dbReference>
<gene>
    <name evidence="14" type="ORF">MNBD_ACTINO01-2518</name>
</gene>
<dbReference type="SUPFAM" id="SSF48150">
    <property type="entry name" value="DNA-glycosylase"/>
    <property type="match status" value="1"/>
</dbReference>